<gene>
    <name evidence="9 10" type="primary">LOC111312577</name>
</gene>
<dbReference type="GO" id="GO:1990841">
    <property type="term" value="F:promoter-specific chromatin binding"/>
    <property type="evidence" value="ECO:0007669"/>
    <property type="project" value="UniProtKB-ARBA"/>
</dbReference>
<dbReference type="AlphaFoldDB" id="A0A6P6AV59"/>
<dbReference type="InterPro" id="IPR000953">
    <property type="entry name" value="Chromo/chromo_shadow_dom"/>
</dbReference>
<dbReference type="OrthoDB" id="124855at2759"/>
<organism evidence="8 10">
    <name type="scientific">Durio zibethinus</name>
    <name type="common">Durian</name>
    <dbReference type="NCBI Taxonomy" id="66656"/>
    <lineage>
        <taxon>Eukaryota</taxon>
        <taxon>Viridiplantae</taxon>
        <taxon>Streptophyta</taxon>
        <taxon>Embryophyta</taxon>
        <taxon>Tracheophyta</taxon>
        <taxon>Spermatophyta</taxon>
        <taxon>Magnoliopsida</taxon>
        <taxon>eudicotyledons</taxon>
        <taxon>Gunneridae</taxon>
        <taxon>Pentapetalae</taxon>
        <taxon>rosids</taxon>
        <taxon>malvids</taxon>
        <taxon>Malvales</taxon>
        <taxon>Malvaceae</taxon>
        <taxon>Helicteroideae</taxon>
        <taxon>Durio</taxon>
    </lineage>
</organism>
<proteinExistence type="predicted"/>
<sequence>MGSSYTALNDDDDSATESDDNTATKIDSDSDSETETDEEIRNRYDTGPFREGERVLAYHSKCIYEAKVLNCEKRSNGWHYYVHYRGWNKNWDEWVGVDTLMKFIDENLQKQEALNKKLKEEMKAEFHSSKRGTVRVFHSKPRNPRAAGGRGKKRKNDSISKEKSAVPSEKLVNIQIPLTLKKQLVDDSEFITHLGKLVKLPRTPNVEDILKMYLDYRCKKDGMVTDSVREIFNGIRAYFNKALPVMLLYKSERQQYEYTITEDIRPSTVYGAEHLLRLFVKLPELLVRADIEEDTLLELQQKLVAFLKCELYYFRFSWFLQKNQNALFLSTYHVAEDVETSTNKQDN</sequence>
<dbReference type="Gene3D" id="2.30.30.140">
    <property type="match status" value="1"/>
</dbReference>
<evidence type="ECO:0000313" key="10">
    <source>
        <dbReference type="RefSeq" id="XP_022768703.1"/>
    </source>
</evidence>
<accession>A0A6P6AV59</accession>
<keyword evidence="5" id="KW-0539">Nucleus</keyword>
<dbReference type="PROSITE" id="PS51640">
    <property type="entry name" value="MRG"/>
    <property type="match status" value="1"/>
</dbReference>
<dbReference type="KEGG" id="dzi:111312577"/>
<dbReference type="SUPFAM" id="SSF54160">
    <property type="entry name" value="Chromo domain-like"/>
    <property type="match status" value="1"/>
</dbReference>
<evidence type="ECO:0000259" key="7">
    <source>
        <dbReference type="SMART" id="SM00298"/>
    </source>
</evidence>
<dbReference type="GO" id="GO:0006355">
    <property type="term" value="P:regulation of DNA-templated transcription"/>
    <property type="evidence" value="ECO:0007669"/>
    <property type="project" value="InterPro"/>
</dbReference>
<keyword evidence="3" id="KW-0805">Transcription regulation</keyword>
<dbReference type="InterPro" id="IPR016197">
    <property type="entry name" value="Chromo-like_dom_sf"/>
</dbReference>
<evidence type="ECO:0000256" key="1">
    <source>
        <dbReference type="ARBA" id="ARBA00004123"/>
    </source>
</evidence>
<dbReference type="GO" id="GO:0048586">
    <property type="term" value="P:regulation of long-day photoperiodism, flowering"/>
    <property type="evidence" value="ECO:0007669"/>
    <property type="project" value="UniProtKB-ARBA"/>
</dbReference>
<dbReference type="PIRSF" id="PIRSF038133">
    <property type="entry name" value="HAT_Nua4_EAF3/MRG15"/>
    <property type="match status" value="1"/>
</dbReference>
<feature type="region of interest" description="Disordered" evidence="6">
    <location>
        <begin position="133"/>
        <end position="164"/>
    </location>
</feature>
<keyword evidence="8" id="KW-1185">Reference proteome</keyword>
<evidence type="ECO:0000313" key="9">
    <source>
        <dbReference type="RefSeq" id="XP_022768702.1"/>
    </source>
</evidence>
<dbReference type="RefSeq" id="XP_022768702.1">
    <property type="nucleotide sequence ID" value="XM_022912967.1"/>
</dbReference>
<dbReference type="InterPro" id="IPR038217">
    <property type="entry name" value="MRG_C_sf"/>
</dbReference>
<dbReference type="Gene3D" id="1.10.274.30">
    <property type="entry name" value="MRG domain"/>
    <property type="match status" value="1"/>
</dbReference>
<feature type="domain" description="Chromo" evidence="7">
    <location>
        <begin position="63"/>
        <end position="112"/>
    </location>
</feature>
<dbReference type="InterPro" id="IPR026541">
    <property type="entry name" value="MRG_dom"/>
</dbReference>
<evidence type="ECO:0000313" key="8">
    <source>
        <dbReference type="Proteomes" id="UP000515121"/>
    </source>
</evidence>
<keyword evidence="2" id="KW-0156">Chromatin regulator</keyword>
<evidence type="ECO:0000256" key="6">
    <source>
        <dbReference type="SAM" id="MobiDB-lite"/>
    </source>
</evidence>
<dbReference type="GeneID" id="111312577"/>
<feature type="region of interest" description="Disordered" evidence="6">
    <location>
        <begin position="1"/>
        <end position="46"/>
    </location>
</feature>
<dbReference type="PANTHER" id="PTHR10880:SF44">
    <property type="entry name" value="PROTEIN MRG2"/>
    <property type="match status" value="1"/>
</dbReference>
<dbReference type="Proteomes" id="UP000515121">
    <property type="component" value="Unplaced"/>
</dbReference>
<dbReference type="Pfam" id="PF22732">
    <property type="entry name" value="MSL3_chromo-like"/>
    <property type="match status" value="1"/>
</dbReference>
<reference evidence="9 10" key="1">
    <citation type="submission" date="2025-04" db="UniProtKB">
        <authorList>
            <consortium name="RefSeq"/>
        </authorList>
    </citation>
    <scope>IDENTIFICATION</scope>
    <source>
        <tissue evidence="9 10">Fruit stalk</tissue>
    </source>
</reference>
<feature type="compositionally biased region" description="Acidic residues" evidence="6">
    <location>
        <begin position="9"/>
        <end position="20"/>
    </location>
</feature>
<dbReference type="SMART" id="SM00298">
    <property type="entry name" value="CHROMO"/>
    <property type="match status" value="1"/>
</dbReference>
<name>A0A6P6AV59_DURZI</name>
<evidence type="ECO:0000256" key="2">
    <source>
        <dbReference type="ARBA" id="ARBA00022853"/>
    </source>
</evidence>
<evidence type="ECO:0000256" key="4">
    <source>
        <dbReference type="ARBA" id="ARBA00023163"/>
    </source>
</evidence>
<evidence type="ECO:0000256" key="3">
    <source>
        <dbReference type="ARBA" id="ARBA00023015"/>
    </source>
</evidence>
<dbReference type="RefSeq" id="XP_022768703.1">
    <property type="nucleotide sequence ID" value="XM_022912968.1"/>
</dbReference>
<dbReference type="GO" id="GO:0000123">
    <property type="term" value="C:histone acetyltransferase complex"/>
    <property type="evidence" value="ECO:0007669"/>
    <property type="project" value="TreeGrafter"/>
</dbReference>
<dbReference type="Pfam" id="PF05712">
    <property type="entry name" value="MRG"/>
    <property type="match status" value="1"/>
</dbReference>
<feature type="compositionally biased region" description="Basic residues" evidence="6">
    <location>
        <begin position="133"/>
        <end position="143"/>
    </location>
</feature>
<dbReference type="InterPro" id="IPR053820">
    <property type="entry name" value="MSL3_chromo-like"/>
</dbReference>
<dbReference type="PANTHER" id="PTHR10880">
    <property type="entry name" value="MORTALITY FACTOR 4-LIKE PROTEIN"/>
    <property type="match status" value="1"/>
</dbReference>
<comment type="subcellular location">
    <subcellularLocation>
        <location evidence="1">Nucleus</location>
    </subcellularLocation>
</comment>
<dbReference type="GO" id="GO:0006325">
    <property type="term" value="P:chromatin organization"/>
    <property type="evidence" value="ECO:0007669"/>
    <property type="project" value="UniProtKB-KW"/>
</dbReference>
<dbReference type="CDD" id="cd18983">
    <property type="entry name" value="CBD_MSL3_like"/>
    <property type="match status" value="1"/>
</dbReference>
<feature type="compositionally biased region" description="Acidic residues" evidence="6">
    <location>
        <begin position="29"/>
        <end position="38"/>
    </location>
</feature>
<dbReference type="InterPro" id="IPR008676">
    <property type="entry name" value="MRG"/>
</dbReference>
<dbReference type="GO" id="GO:0005634">
    <property type="term" value="C:nucleus"/>
    <property type="evidence" value="ECO:0007669"/>
    <property type="project" value="UniProtKB-SubCell"/>
</dbReference>
<protein>
    <submittedName>
        <fullName evidence="9 10">Protein MRG2-like isoform X1</fullName>
    </submittedName>
</protein>
<keyword evidence="4" id="KW-0804">Transcription</keyword>
<dbReference type="FunFam" id="1.10.274.30:FF:000005">
    <property type="entry name" value="Chromatin modification-related protein EAF3"/>
    <property type="match status" value="1"/>
</dbReference>
<evidence type="ECO:0000256" key="5">
    <source>
        <dbReference type="ARBA" id="ARBA00023242"/>
    </source>
</evidence>